<sequence>MNPGSVFVVDMDLRVAEKFQTTAFVSREDQAVCPVEIVVTDVVDVVRFEGEKNDLNLLDYLASIVVGSMGVVDCGRKSGSEWTRTRKSAIFDAEDMGVVPQAYQLGVFVEPEILGRAADPVNCVVEGAVVVDSTGKSCRGAEKTLGIGGVGLDSGASARVEKDIEKYSTRASAGMETAPKNVLVISNHCGAAPGWEEEGEVVLSNYWDRRERRYMAGRVACGRGIRARGVDVDVCCPARGALDEDGDVDGDGQSL</sequence>
<name>A0A9N9KUF7_9HELO</name>
<keyword evidence="2" id="KW-1185">Reference proteome</keyword>
<proteinExistence type="predicted"/>
<dbReference type="Proteomes" id="UP000696280">
    <property type="component" value="Unassembled WGS sequence"/>
</dbReference>
<reference evidence="1" key="1">
    <citation type="submission" date="2021-07" db="EMBL/GenBank/DDBJ databases">
        <authorList>
            <person name="Durling M."/>
        </authorList>
    </citation>
    <scope>NUCLEOTIDE SEQUENCE</scope>
</reference>
<gene>
    <name evidence="1" type="ORF">HYFRA_00010882</name>
</gene>
<comment type="caution">
    <text evidence="1">The sequence shown here is derived from an EMBL/GenBank/DDBJ whole genome shotgun (WGS) entry which is preliminary data.</text>
</comment>
<evidence type="ECO:0000313" key="1">
    <source>
        <dbReference type="EMBL" id="CAG8953921.1"/>
    </source>
</evidence>
<protein>
    <submittedName>
        <fullName evidence="1">Uncharacterized protein</fullName>
    </submittedName>
</protein>
<dbReference type="AlphaFoldDB" id="A0A9N9KUF7"/>
<accession>A0A9N9KUF7</accession>
<evidence type="ECO:0000313" key="2">
    <source>
        <dbReference type="Proteomes" id="UP000696280"/>
    </source>
</evidence>
<organism evidence="1 2">
    <name type="scientific">Hymenoscyphus fraxineus</name>
    <dbReference type="NCBI Taxonomy" id="746836"/>
    <lineage>
        <taxon>Eukaryota</taxon>
        <taxon>Fungi</taxon>
        <taxon>Dikarya</taxon>
        <taxon>Ascomycota</taxon>
        <taxon>Pezizomycotina</taxon>
        <taxon>Leotiomycetes</taxon>
        <taxon>Helotiales</taxon>
        <taxon>Helotiaceae</taxon>
        <taxon>Hymenoscyphus</taxon>
    </lineage>
</organism>
<dbReference type="EMBL" id="CAJVRL010000054">
    <property type="protein sequence ID" value="CAG8953921.1"/>
    <property type="molecule type" value="Genomic_DNA"/>
</dbReference>